<evidence type="ECO:0000313" key="2">
    <source>
        <dbReference type="EMBL" id="KIL65307.1"/>
    </source>
</evidence>
<dbReference type="EMBL" id="KN818243">
    <property type="protein sequence ID" value="KIL65307.1"/>
    <property type="molecule type" value="Genomic_DNA"/>
</dbReference>
<evidence type="ECO:0000313" key="3">
    <source>
        <dbReference type="Proteomes" id="UP000054549"/>
    </source>
</evidence>
<gene>
    <name evidence="2" type="ORF">M378DRAFT_162244</name>
</gene>
<feature type="compositionally biased region" description="Polar residues" evidence="1">
    <location>
        <begin position="1"/>
        <end position="20"/>
    </location>
</feature>
<accession>A0A0C2WU62</accession>
<dbReference type="InParanoid" id="A0A0C2WU62"/>
<dbReference type="AlphaFoldDB" id="A0A0C2WU62"/>
<dbReference type="Proteomes" id="UP000054549">
    <property type="component" value="Unassembled WGS sequence"/>
</dbReference>
<organism evidence="2 3">
    <name type="scientific">Amanita muscaria (strain Koide BX008)</name>
    <dbReference type="NCBI Taxonomy" id="946122"/>
    <lineage>
        <taxon>Eukaryota</taxon>
        <taxon>Fungi</taxon>
        <taxon>Dikarya</taxon>
        <taxon>Basidiomycota</taxon>
        <taxon>Agaricomycotina</taxon>
        <taxon>Agaricomycetes</taxon>
        <taxon>Agaricomycetidae</taxon>
        <taxon>Agaricales</taxon>
        <taxon>Pluteineae</taxon>
        <taxon>Amanitaceae</taxon>
        <taxon>Amanita</taxon>
    </lineage>
</organism>
<proteinExistence type="predicted"/>
<keyword evidence="3" id="KW-1185">Reference proteome</keyword>
<sequence>MKVSVYKSSSTSRRLTNPPANTGAPFFPSLTNVGPVNFATAINGIVMVSSSSIGRSCQGYRTCPHCFGTYDSSHSNNQFGSKYLVSGASDTLRR</sequence>
<dbReference type="HOGENOM" id="CLU_2385678_0_0_1"/>
<protein>
    <submittedName>
        <fullName evidence="2">Uncharacterized protein</fullName>
    </submittedName>
</protein>
<reference evidence="2 3" key="1">
    <citation type="submission" date="2014-04" db="EMBL/GenBank/DDBJ databases">
        <title>Evolutionary Origins and Diversification of the Mycorrhizal Mutualists.</title>
        <authorList>
            <consortium name="DOE Joint Genome Institute"/>
            <consortium name="Mycorrhizal Genomics Consortium"/>
            <person name="Kohler A."/>
            <person name="Kuo A."/>
            <person name="Nagy L.G."/>
            <person name="Floudas D."/>
            <person name="Copeland A."/>
            <person name="Barry K.W."/>
            <person name="Cichocki N."/>
            <person name="Veneault-Fourrey C."/>
            <person name="LaButti K."/>
            <person name="Lindquist E.A."/>
            <person name="Lipzen A."/>
            <person name="Lundell T."/>
            <person name="Morin E."/>
            <person name="Murat C."/>
            <person name="Riley R."/>
            <person name="Ohm R."/>
            <person name="Sun H."/>
            <person name="Tunlid A."/>
            <person name="Henrissat B."/>
            <person name="Grigoriev I.V."/>
            <person name="Hibbett D.S."/>
            <person name="Martin F."/>
        </authorList>
    </citation>
    <scope>NUCLEOTIDE SEQUENCE [LARGE SCALE GENOMIC DNA]</scope>
    <source>
        <strain evidence="2 3">Koide BX008</strain>
    </source>
</reference>
<feature type="region of interest" description="Disordered" evidence="1">
    <location>
        <begin position="1"/>
        <end position="26"/>
    </location>
</feature>
<evidence type="ECO:0000256" key="1">
    <source>
        <dbReference type="SAM" id="MobiDB-lite"/>
    </source>
</evidence>
<name>A0A0C2WU62_AMAMK</name>